<keyword evidence="2" id="KW-1185">Reference proteome</keyword>
<evidence type="ECO:0000313" key="1">
    <source>
        <dbReference type="EMBL" id="SFT23009.1"/>
    </source>
</evidence>
<proteinExistence type="predicted"/>
<dbReference type="RefSeq" id="WP_093844505.1">
    <property type="nucleotide sequence ID" value="NZ_FPAB01000016.1"/>
</dbReference>
<gene>
    <name evidence="1" type="ORF">SAMN05444716_11621</name>
</gene>
<dbReference type="Proteomes" id="UP000198873">
    <property type="component" value="Unassembled WGS sequence"/>
</dbReference>
<dbReference type="STRING" id="1176198.SAMN05444716_11621"/>
<reference evidence="2" key="1">
    <citation type="submission" date="2016-10" db="EMBL/GenBank/DDBJ databases">
        <authorList>
            <person name="Varghese N."/>
            <person name="Submissions S."/>
        </authorList>
    </citation>
    <scope>NUCLEOTIDE SEQUENCE [LARGE SCALE GENOMIC DNA]</scope>
    <source>
        <strain evidence="2">CGMCC 4.7047</strain>
    </source>
</reference>
<sequence>MQFLDRTDHRIAGTDHATLLLAEGVLVIADWELTEQAPDSDGRVYISLRGWAANVTGSGDVTDPYTAPVQAGRAHLVRADLRGRQPVIDRHVHLDYYPVGGPGGRTWDHPGYLATVTWADRRVDSNGDPIHEDEIGRTEWTDPATGRTYDLTDEYLPAGTIRRAPHQGGLSWRHFDRWSGGVPVLQLFVGDNTMPSRDSKLITDGEWVRLADAPEFKFVEI</sequence>
<accession>A0A1I6WAI7</accession>
<evidence type="ECO:0000313" key="2">
    <source>
        <dbReference type="Proteomes" id="UP000198873"/>
    </source>
</evidence>
<protein>
    <submittedName>
        <fullName evidence="1">Uncharacterized protein</fullName>
    </submittedName>
</protein>
<organism evidence="1 2">
    <name type="scientific">Streptomyces harbinensis</name>
    <dbReference type="NCBI Taxonomy" id="1176198"/>
    <lineage>
        <taxon>Bacteria</taxon>
        <taxon>Bacillati</taxon>
        <taxon>Actinomycetota</taxon>
        <taxon>Actinomycetes</taxon>
        <taxon>Kitasatosporales</taxon>
        <taxon>Streptomycetaceae</taxon>
        <taxon>Streptomyces</taxon>
    </lineage>
</organism>
<dbReference type="EMBL" id="FPAB01000016">
    <property type="protein sequence ID" value="SFT23009.1"/>
    <property type="molecule type" value="Genomic_DNA"/>
</dbReference>
<dbReference type="AlphaFoldDB" id="A0A1I6WAI7"/>
<name>A0A1I6WAI7_9ACTN</name>